<dbReference type="SUPFAM" id="SSF103039">
    <property type="entry name" value="CheC-like"/>
    <property type="match status" value="1"/>
</dbReference>
<keyword evidence="3" id="KW-1185">Reference proteome</keyword>
<dbReference type="STRING" id="207949.RED65_05569"/>
<proteinExistence type="predicted"/>
<evidence type="ECO:0000313" key="2">
    <source>
        <dbReference type="EMBL" id="EAT11830.1"/>
    </source>
</evidence>
<dbReference type="EMBL" id="AAQH01000013">
    <property type="protein sequence ID" value="EAT11830.1"/>
    <property type="molecule type" value="Genomic_DNA"/>
</dbReference>
<protein>
    <submittedName>
        <fullName evidence="2">Putative response regulator</fullName>
    </submittedName>
</protein>
<reference evidence="2 3" key="1">
    <citation type="submission" date="2006-03" db="EMBL/GenBank/DDBJ databases">
        <authorList>
            <person name="Pinhassi J."/>
            <person name="Pedros-Alio C."/>
            <person name="Ferriera S."/>
            <person name="Johnson J."/>
            <person name="Kravitz S."/>
            <person name="Halpern A."/>
            <person name="Remington K."/>
            <person name="Beeson K."/>
            <person name="Tran B."/>
            <person name="Rogers Y.-H."/>
            <person name="Friedman R."/>
            <person name="Venter J.C."/>
        </authorList>
    </citation>
    <scope>NUCLEOTIDE SEQUENCE [LARGE SCALE GENOMIC DNA]</scope>
    <source>
        <strain evidence="2 3">RED65</strain>
    </source>
</reference>
<name>Q1N0K3_9GAMM</name>
<gene>
    <name evidence="2" type="ORF">RED65_05569</name>
</gene>
<dbReference type="OrthoDB" id="281471at2"/>
<dbReference type="GO" id="GO:0006935">
    <property type="term" value="P:chemotaxis"/>
    <property type="evidence" value="ECO:0007669"/>
    <property type="project" value="UniProtKB-KW"/>
</dbReference>
<dbReference type="Proteomes" id="UP000004263">
    <property type="component" value="Unassembled WGS sequence"/>
</dbReference>
<dbReference type="InterPro" id="IPR051469">
    <property type="entry name" value="FliN/MopA/SpaO"/>
</dbReference>
<dbReference type="Gene3D" id="3.40.1550.10">
    <property type="entry name" value="CheC-like"/>
    <property type="match status" value="1"/>
</dbReference>
<dbReference type="RefSeq" id="WP_007016431.1">
    <property type="nucleotide sequence ID" value="NZ_AAQH01000013.1"/>
</dbReference>
<dbReference type="HOGENOM" id="CLU_087860_0_1_6"/>
<dbReference type="CDD" id="cd17910">
    <property type="entry name" value="CheC_ClassII"/>
    <property type="match status" value="1"/>
</dbReference>
<evidence type="ECO:0000256" key="1">
    <source>
        <dbReference type="ARBA" id="ARBA00022500"/>
    </source>
</evidence>
<evidence type="ECO:0000313" key="3">
    <source>
        <dbReference type="Proteomes" id="UP000004263"/>
    </source>
</evidence>
<comment type="caution">
    <text evidence="2">The sequence shown here is derived from an EMBL/GenBank/DDBJ whole genome shotgun (WGS) entry which is preliminary data.</text>
</comment>
<dbReference type="AlphaFoldDB" id="Q1N0K3"/>
<accession>Q1N0K3</accession>
<dbReference type="PANTHER" id="PTHR43484">
    <property type="match status" value="1"/>
</dbReference>
<sequence length="205" mass="22718">MPDPIELTEDERDCIQEITNVAMGQAADRLARLLNVYVVLPIPNVNVIEVNEFAMTLKSLEQADSVSAVCQGFVGSGVSGEALLIFNDASFSDISTLLDYPGNQTAHEELEMLMDVANVLNGACIQGIGGQLDIDFSQSHPVVLGQHCNISDLINQQQTRWRRTMAIEINYTIEGHQINCDLLLLFTEDSVRHLQRLISFLLEDD</sequence>
<dbReference type="PANTHER" id="PTHR43484:SF1">
    <property type="entry name" value="FLAGELLAR MOTOR SWITCH PROTEIN FLIN"/>
    <property type="match status" value="1"/>
</dbReference>
<organism evidence="2 3">
    <name type="scientific">Bermanella marisrubri</name>
    <dbReference type="NCBI Taxonomy" id="207949"/>
    <lineage>
        <taxon>Bacteria</taxon>
        <taxon>Pseudomonadati</taxon>
        <taxon>Pseudomonadota</taxon>
        <taxon>Gammaproteobacteria</taxon>
        <taxon>Oceanospirillales</taxon>
        <taxon>Oceanospirillaceae</taxon>
        <taxon>Bermanella</taxon>
    </lineage>
</organism>
<dbReference type="InterPro" id="IPR028976">
    <property type="entry name" value="CheC-like_sf"/>
</dbReference>
<keyword evidence="1" id="KW-0145">Chemotaxis</keyword>